<accession>A0A183N657</accession>
<gene>
    <name evidence="1" type="ORF">SMRZ_LOCUS23777</name>
</gene>
<reference evidence="1 2" key="1">
    <citation type="submission" date="2018-11" db="EMBL/GenBank/DDBJ databases">
        <authorList>
            <consortium name="Pathogen Informatics"/>
        </authorList>
    </citation>
    <scope>NUCLEOTIDE SEQUENCE [LARGE SCALE GENOMIC DNA]</scope>
    <source>
        <strain evidence="1 2">Zambia</strain>
    </source>
</reference>
<evidence type="ECO:0000313" key="2">
    <source>
        <dbReference type="Proteomes" id="UP000277204"/>
    </source>
</evidence>
<proteinExistence type="predicted"/>
<protein>
    <submittedName>
        <fullName evidence="1">Uncharacterized protein</fullName>
    </submittedName>
</protein>
<sequence length="96" mass="11144">MSSEEKKLKLMILQSQSTDELIESNNDQTGRQVTAADVKTMKAQLSIGRYSLYQSGISNNVGRRRSVLSAWMRKELRADVTWIMDKFRELMENTLW</sequence>
<organism evidence="1 2">
    <name type="scientific">Schistosoma margrebowiei</name>
    <dbReference type="NCBI Taxonomy" id="48269"/>
    <lineage>
        <taxon>Eukaryota</taxon>
        <taxon>Metazoa</taxon>
        <taxon>Spiralia</taxon>
        <taxon>Lophotrochozoa</taxon>
        <taxon>Platyhelminthes</taxon>
        <taxon>Trematoda</taxon>
        <taxon>Digenea</taxon>
        <taxon>Strigeidida</taxon>
        <taxon>Schistosomatoidea</taxon>
        <taxon>Schistosomatidae</taxon>
        <taxon>Schistosoma</taxon>
    </lineage>
</organism>
<evidence type="ECO:0000313" key="1">
    <source>
        <dbReference type="EMBL" id="VDP48640.1"/>
    </source>
</evidence>
<name>A0A183N657_9TREM</name>
<keyword evidence="2" id="KW-1185">Reference proteome</keyword>
<dbReference type="AlphaFoldDB" id="A0A183N657"/>
<dbReference type="Proteomes" id="UP000277204">
    <property type="component" value="Unassembled WGS sequence"/>
</dbReference>
<dbReference type="EMBL" id="UZAI01019929">
    <property type="protein sequence ID" value="VDP48640.1"/>
    <property type="molecule type" value="Genomic_DNA"/>
</dbReference>